<feature type="compositionally biased region" description="Acidic residues" evidence="1">
    <location>
        <begin position="43"/>
        <end position="55"/>
    </location>
</feature>
<dbReference type="AlphaFoldDB" id="A0A8T2BZK4"/>
<dbReference type="Proteomes" id="UP000694251">
    <property type="component" value="Chromosome 7"/>
</dbReference>
<dbReference type="EMBL" id="JAEFBJ010000007">
    <property type="protein sequence ID" value="KAG7588811.1"/>
    <property type="molecule type" value="Genomic_DNA"/>
</dbReference>
<reference evidence="2 3" key="1">
    <citation type="submission" date="2020-12" db="EMBL/GenBank/DDBJ databases">
        <title>Concerted genomic and epigenomic changes stabilize Arabidopsis allopolyploids.</title>
        <authorList>
            <person name="Chen Z."/>
        </authorList>
    </citation>
    <scope>NUCLEOTIDE SEQUENCE [LARGE SCALE GENOMIC DNA]</scope>
    <source>
        <strain evidence="2">As9502</strain>
        <tissue evidence="2">Leaf</tissue>
    </source>
</reference>
<evidence type="ECO:0000313" key="2">
    <source>
        <dbReference type="EMBL" id="KAG7588811.1"/>
    </source>
</evidence>
<evidence type="ECO:0000313" key="3">
    <source>
        <dbReference type="Proteomes" id="UP000694251"/>
    </source>
</evidence>
<name>A0A8T2BZK4_ARASU</name>
<organism evidence="2 3">
    <name type="scientific">Arabidopsis suecica</name>
    <name type="common">Swedish thale-cress</name>
    <name type="synonym">Cardaminopsis suecica</name>
    <dbReference type="NCBI Taxonomy" id="45249"/>
    <lineage>
        <taxon>Eukaryota</taxon>
        <taxon>Viridiplantae</taxon>
        <taxon>Streptophyta</taxon>
        <taxon>Embryophyta</taxon>
        <taxon>Tracheophyta</taxon>
        <taxon>Spermatophyta</taxon>
        <taxon>Magnoliopsida</taxon>
        <taxon>eudicotyledons</taxon>
        <taxon>Gunneridae</taxon>
        <taxon>Pentapetalae</taxon>
        <taxon>rosids</taxon>
        <taxon>malvids</taxon>
        <taxon>Brassicales</taxon>
        <taxon>Brassicaceae</taxon>
        <taxon>Camelineae</taxon>
        <taxon>Arabidopsis</taxon>
    </lineage>
</organism>
<gene>
    <name evidence="2" type="ORF">ISN44_As07g011320</name>
</gene>
<feature type="region of interest" description="Disordered" evidence="1">
    <location>
        <begin position="30"/>
        <end position="85"/>
    </location>
</feature>
<evidence type="ECO:0000256" key="1">
    <source>
        <dbReference type="SAM" id="MobiDB-lite"/>
    </source>
</evidence>
<accession>A0A8T2BZK4</accession>
<comment type="caution">
    <text evidence="2">The sequence shown here is derived from an EMBL/GenBank/DDBJ whole genome shotgun (WGS) entry which is preliminary data.</text>
</comment>
<sequence length="85" mass="9265">MDTQVSNPNLLRNYGVIGEDVVMTEKELAEDDLVEDQTSSSEQVDEALEETEEEAALAHDGVVETEKRARTSGVLKGVSSKKQNA</sequence>
<proteinExistence type="predicted"/>
<keyword evidence="3" id="KW-1185">Reference proteome</keyword>
<protein>
    <submittedName>
        <fullName evidence="2">Uncharacterized protein</fullName>
    </submittedName>
</protein>